<evidence type="ECO:0008006" key="3">
    <source>
        <dbReference type="Google" id="ProtNLM"/>
    </source>
</evidence>
<dbReference type="InterPro" id="IPR017850">
    <property type="entry name" value="Alkaline_phosphatase_core_sf"/>
</dbReference>
<comment type="caution">
    <text evidence="1">The sequence shown here is derived from an EMBL/GenBank/DDBJ whole genome shotgun (WGS) entry which is preliminary data.</text>
</comment>
<dbReference type="PANTHER" id="PTHR10151:SF120">
    <property type="entry name" value="BIS(5'-ADENOSYL)-TRIPHOSPHATASE"/>
    <property type="match status" value="1"/>
</dbReference>
<dbReference type="CDD" id="cd16018">
    <property type="entry name" value="Enpp"/>
    <property type="match status" value="1"/>
</dbReference>
<accession>A0ABQ9FEP8</accession>
<dbReference type="PANTHER" id="PTHR10151">
    <property type="entry name" value="ECTONUCLEOTIDE PYROPHOSPHATASE/PHOSPHODIESTERASE"/>
    <property type="match status" value="1"/>
</dbReference>
<keyword evidence="2" id="KW-1185">Reference proteome</keyword>
<dbReference type="Pfam" id="PF01663">
    <property type="entry name" value="Phosphodiest"/>
    <property type="match status" value="1"/>
</dbReference>
<evidence type="ECO:0000313" key="1">
    <source>
        <dbReference type="EMBL" id="KAJ8315769.1"/>
    </source>
</evidence>
<evidence type="ECO:0000313" key="2">
    <source>
        <dbReference type="Proteomes" id="UP001217089"/>
    </source>
</evidence>
<protein>
    <recommendedName>
        <fullName evidence="3">Ectonucleotide pyrophosphatase/phosphodiesterase family member 5</fullName>
    </recommendedName>
</protein>
<sequence>MIWNIAAVFYVYTSLIAVCYCRLPIPHVLLISFDGFRWDYLQKVQTPNFDRIMRSGVFAKHGIKNIFTTKTFPNHHSIATGLYAENHGIVGDVFYDPEFIEIFNGYDKRKAMDSKWYINGGEPIWVTNQKNNIERRSGCLFWPLCGPSINDVTPFRHMFYDPDMPNRTQIDTLVKWFTDNPPINLGLLYFDEPDVSGHRYGPDSKEIKIVIQHLDDMIGYVLDQLQQKGLLDTMHIIVTSDHGMSTLVA</sequence>
<dbReference type="InterPro" id="IPR002591">
    <property type="entry name" value="Phosphodiest/P_Trfase"/>
</dbReference>
<dbReference type="SUPFAM" id="SSF53649">
    <property type="entry name" value="Alkaline phosphatase-like"/>
    <property type="match status" value="1"/>
</dbReference>
<dbReference type="Gene3D" id="3.40.720.10">
    <property type="entry name" value="Alkaline Phosphatase, subunit A"/>
    <property type="match status" value="1"/>
</dbReference>
<gene>
    <name evidence="1" type="ORF">KUTeg_007919</name>
</gene>
<proteinExistence type="predicted"/>
<organism evidence="1 2">
    <name type="scientific">Tegillarca granosa</name>
    <name type="common">Malaysian cockle</name>
    <name type="synonym">Anadara granosa</name>
    <dbReference type="NCBI Taxonomy" id="220873"/>
    <lineage>
        <taxon>Eukaryota</taxon>
        <taxon>Metazoa</taxon>
        <taxon>Spiralia</taxon>
        <taxon>Lophotrochozoa</taxon>
        <taxon>Mollusca</taxon>
        <taxon>Bivalvia</taxon>
        <taxon>Autobranchia</taxon>
        <taxon>Pteriomorphia</taxon>
        <taxon>Arcoida</taxon>
        <taxon>Arcoidea</taxon>
        <taxon>Arcidae</taxon>
        <taxon>Tegillarca</taxon>
    </lineage>
</organism>
<reference evidence="1 2" key="1">
    <citation type="submission" date="2022-12" db="EMBL/GenBank/DDBJ databases">
        <title>Chromosome-level genome of Tegillarca granosa.</title>
        <authorList>
            <person name="Kim J."/>
        </authorList>
    </citation>
    <scope>NUCLEOTIDE SEQUENCE [LARGE SCALE GENOMIC DNA]</scope>
    <source>
        <strain evidence="1">Teg-2019</strain>
        <tissue evidence="1">Adductor muscle</tissue>
    </source>
</reference>
<dbReference type="Proteomes" id="UP001217089">
    <property type="component" value="Unassembled WGS sequence"/>
</dbReference>
<dbReference type="EMBL" id="JARBDR010000337">
    <property type="protein sequence ID" value="KAJ8315769.1"/>
    <property type="molecule type" value="Genomic_DNA"/>
</dbReference>
<name>A0ABQ9FEP8_TEGGR</name>